<protein>
    <submittedName>
        <fullName evidence="7">Homeobox domain-containing protein</fullName>
    </submittedName>
</protein>
<feature type="DNA-binding region" description="Homeobox" evidence="4">
    <location>
        <begin position="43"/>
        <end position="89"/>
    </location>
</feature>
<dbReference type="GO" id="GO:0005634">
    <property type="term" value="C:nucleus"/>
    <property type="evidence" value="ECO:0007669"/>
    <property type="project" value="UniProtKB-SubCell"/>
</dbReference>
<dbReference type="SUPFAM" id="SSF46689">
    <property type="entry name" value="Homeodomain-like"/>
    <property type="match status" value="1"/>
</dbReference>
<dbReference type="GO" id="GO:0003677">
    <property type="term" value="F:DNA binding"/>
    <property type="evidence" value="ECO:0007669"/>
    <property type="project" value="UniProtKB-UniRule"/>
</dbReference>
<dbReference type="PROSITE" id="PS00027">
    <property type="entry name" value="HOMEOBOX_1"/>
    <property type="match status" value="1"/>
</dbReference>
<keyword evidence="2 4" id="KW-0371">Homeobox</keyword>
<dbReference type="InterPro" id="IPR001356">
    <property type="entry name" value="HD"/>
</dbReference>
<evidence type="ECO:0000256" key="1">
    <source>
        <dbReference type="ARBA" id="ARBA00023125"/>
    </source>
</evidence>
<dbReference type="AlphaFoldDB" id="A0A4Q9LC52"/>
<dbReference type="InterPro" id="IPR009057">
    <property type="entry name" value="Homeodomain-like_sf"/>
</dbReference>
<dbReference type="Pfam" id="PF00046">
    <property type="entry name" value="Homeodomain"/>
    <property type="match status" value="1"/>
</dbReference>
<comment type="caution">
    <text evidence="7">The sequence shown here is derived from an EMBL/GenBank/DDBJ whole genome shotgun (WGS) entry which is preliminary data.</text>
</comment>
<comment type="subcellular location">
    <subcellularLocation>
        <location evidence="4 5">Nucleus</location>
    </subcellularLocation>
</comment>
<keyword evidence="3 4" id="KW-0539">Nucleus</keyword>
<dbReference type="InterPro" id="IPR017970">
    <property type="entry name" value="Homeobox_CS"/>
</dbReference>
<evidence type="ECO:0000256" key="2">
    <source>
        <dbReference type="ARBA" id="ARBA00023155"/>
    </source>
</evidence>
<evidence type="ECO:0000256" key="5">
    <source>
        <dbReference type="RuleBase" id="RU000682"/>
    </source>
</evidence>
<dbReference type="CDD" id="cd00086">
    <property type="entry name" value="homeodomain"/>
    <property type="match status" value="1"/>
</dbReference>
<dbReference type="SMART" id="SM00389">
    <property type="entry name" value="HOX"/>
    <property type="match status" value="1"/>
</dbReference>
<dbReference type="EMBL" id="PIXR01000684">
    <property type="protein sequence ID" value="TBU05397.1"/>
    <property type="molecule type" value="Genomic_DNA"/>
</dbReference>
<sequence>MKIFEITEKEADTLISLLKLNGECEYRFGTSGIYKYKDPLQISMLKKVYSMTSYPSTDTRNSISVLLKIPQRSIQVWFQNTRQAMKEIDYAESKYGIRFDYGAQNDNYIKKTSNSSLFNEKQISIENRYESNECLETTKNTKQSDSEQKFTPEIKSTPSDINSYEIPSKKLVNMFWELNRELLKNKNYKNILFRRN</sequence>
<organism evidence="7 8">
    <name type="scientific">Hamiltosporidium magnivora</name>
    <dbReference type="NCBI Taxonomy" id="148818"/>
    <lineage>
        <taxon>Eukaryota</taxon>
        <taxon>Fungi</taxon>
        <taxon>Fungi incertae sedis</taxon>
        <taxon>Microsporidia</taxon>
        <taxon>Dubosqiidae</taxon>
        <taxon>Hamiltosporidium</taxon>
    </lineage>
</organism>
<dbReference type="GO" id="GO:0000981">
    <property type="term" value="F:DNA-binding transcription factor activity, RNA polymerase II-specific"/>
    <property type="evidence" value="ECO:0007669"/>
    <property type="project" value="InterPro"/>
</dbReference>
<feature type="domain" description="Homeobox" evidence="6">
    <location>
        <begin position="41"/>
        <end position="88"/>
    </location>
</feature>
<dbReference type="Proteomes" id="UP000293045">
    <property type="component" value="Unassembled WGS sequence"/>
</dbReference>
<proteinExistence type="predicted"/>
<keyword evidence="1 4" id="KW-0238">DNA-binding</keyword>
<accession>A0A4Q9LC52</accession>
<gene>
    <name evidence="7" type="ORF">CWI39_0684p0030</name>
</gene>
<dbReference type="Gene3D" id="1.10.10.60">
    <property type="entry name" value="Homeodomain-like"/>
    <property type="match status" value="1"/>
</dbReference>
<evidence type="ECO:0000256" key="3">
    <source>
        <dbReference type="ARBA" id="ARBA00023242"/>
    </source>
</evidence>
<evidence type="ECO:0000313" key="8">
    <source>
        <dbReference type="Proteomes" id="UP000293045"/>
    </source>
</evidence>
<evidence type="ECO:0000256" key="4">
    <source>
        <dbReference type="PROSITE-ProRule" id="PRU00108"/>
    </source>
</evidence>
<dbReference type="VEuPathDB" id="MicrosporidiaDB:CWI36_0071p0040"/>
<evidence type="ECO:0000259" key="6">
    <source>
        <dbReference type="PROSITE" id="PS50071"/>
    </source>
</evidence>
<name>A0A4Q9LC52_9MICR</name>
<evidence type="ECO:0000313" key="7">
    <source>
        <dbReference type="EMBL" id="TBU05397.1"/>
    </source>
</evidence>
<reference evidence="7 8" key="1">
    <citation type="submission" date="2017-12" db="EMBL/GenBank/DDBJ databases">
        <authorList>
            <person name="Pombert J.-F."/>
            <person name="Haag K.L."/>
            <person name="Ebert D."/>
        </authorList>
    </citation>
    <scope>NUCLEOTIDE SEQUENCE [LARGE SCALE GENOMIC DNA]</scope>
    <source>
        <strain evidence="7">IL-BN-2</strain>
    </source>
</reference>
<dbReference type="VEuPathDB" id="MicrosporidiaDB:CWI39_0684p0030"/>
<dbReference type="PROSITE" id="PS50071">
    <property type="entry name" value="HOMEOBOX_2"/>
    <property type="match status" value="1"/>
</dbReference>